<protein>
    <recommendedName>
        <fullName evidence="3">Molybdenum cofactor biosynthesis protein F N-terminal domain-containing protein</fullName>
    </recommendedName>
</protein>
<sequence>MIYIDAKLFSMPRIIQNNIPLDFTCQNKRFETDINRGFEHRLGHLHRGSVTQSALYEDESSSLWLEHVIDKVNNTRCFWFMWYDANGNPKINASSVIDENDILEVIKNISQIRL</sequence>
<reference evidence="1 2" key="1">
    <citation type="submission" date="2018-05" db="EMBL/GenBank/DDBJ databases">
        <title>Chitinophaga sp. nov., isolated from rhizosphere soil of Alhagi.</title>
        <authorList>
            <person name="Liu Y."/>
        </authorList>
    </citation>
    <scope>NUCLEOTIDE SEQUENCE [LARGE SCALE GENOMIC DNA]</scope>
    <source>
        <strain evidence="1 2">T22</strain>
    </source>
</reference>
<accession>A0ABM6W813</accession>
<dbReference type="EMBL" id="CP029600">
    <property type="protein sequence ID" value="AWO00198.1"/>
    <property type="molecule type" value="Genomic_DNA"/>
</dbReference>
<gene>
    <name evidence="1" type="ORF">DLD77_00010</name>
</gene>
<evidence type="ECO:0008006" key="3">
    <source>
        <dbReference type="Google" id="ProtNLM"/>
    </source>
</evidence>
<organism evidence="1 2">
    <name type="scientific">Chitinophaga alhagiae</name>
    <dbReference type="NCBI Taxonomy" id="2203219"/>
    <lineage>
        <taxon>Bacteria</taxon>
        <taxon>Pseudomonadati</taxon>
        <taxon>Bacteroidota</taxon>
        <taxon>Chitinophagia</taxon>
        <taxon>Chitinophagales</taxon>
        <taxon>Chitinophagaceae</taxon>
        <taxon>Chitinophaga</taxon>
    </lineage>
</organism>
<proteinExistence type="predicted"/>
<dbReference type="Proteomes" id="UP000246099">
    <property type="component" value="Chromosome"/>
</dbReference>
<keyword evidence="2" id="KW-1185">Reference proteome</keyword>
<name>A0ABM6W813_9BACT</name>
<evidence type="ECO:0000313" key="1">
    <source>
        <dbReference type="EMBL" id="AWO00198.1"/>
    </source>
</evidence>
<evidence type="ECO:0000313" key="2">
    <source>
        <dbReference type="Proteomes" id="UP000246099"/>
    </source>
</evidence>